<reference evidence="1" key="1">
    <citation type="submission" date="2021-11" db="EMBL/GenBank/DDBJ databases">
        <authorList>
            <person name="Herlambang A."/>
            <person name="Guo Y."/>
            <person name="Takashima Y."/>
            <person name="Nishizawa T."/>
        </authorList>
    </citation>
    <scope>NUCLEOTIDE SEQUENCE</scope>
    <source>
        <strain evidence="1">E1425</strain>
    </source>
</reference>
<evidence type="ECO:0000313" key="1">
    <source>
        <dbReference type="EMBL" id="GJJ75784.1"/>
    </source>
</evidence>
<reference evidence="1" key="2">
    <citation type="journal article" date="2022" name="Microbiol. Resour. Announc.">
        <title>Whole-Genome Sequence of Entomortierella parvispora E1425, a Mucoromycotan Fungus Associated with Burkholderiaceae-Related Endosymbiotic Bacteria.</title>
        <authorList>
            <person name="Herlambang A."/>
            <person name="Guo Y."/>
            <person name="Takashima Y."/>
            <person name="Narisawa K."/>
            <person name="Ohta H."/>
            <person name="Nishizawa T."/>
        </authorList>
    </citation>
    <scope>NUCLEOTIDE SEQUENCE</scope>
    <source>
        <strain evidence="1">E1425</strain>
    </source>
</reference>
<keyword evidence="2" id="KW-1185">Reference proteome</keyword>
<dbReference type="EMBL" id="BQFW01000011">
    <property type="protein sequence ID" value="GJJ75784.1"/>
    <property type="molecule type" value="Genomic_DNA"/>
</dbReference>
<protein>
    <recommendedName>
        <fullName evidence="3">CipC-like antibiotic response protein</fullName>
    </recommendedName>
</protein>
<dbReference type="PANTHER" id="PTHR37450">
    <property type="entry name" value="CIPC PROTEIN"/>
    <property type="match status" value="1"/>
</dbReference>
<evidence type="ECO:0000313" key="2">
    <source>
        <dbReference type="Proteomes" id="UP000827284"/>
    </source>
</evidence>
<dbReference type="OrthoDB" id="9895617at2759"/>
<evidence type="ECO:0008006" key="3">
    <source>
        <dbReference type="Google" id="ProtNLM"/>
    </source>
</evidence>
<dbReference type="Proteomes" id="UP000827284">
    <property type="component" value="Unassembled WGS sequence"/>
</dbReference>
<accession>A0A9P3HFI2</accession>
<dbReference type="InterPro" id="IPR022234">
    <property type="entry name" value="DUF3759"/>
</dbReference>
<proteinExistence type="predicted"/>
<name>A0A9P3HFI2_9FUNG</name>
<sequence>MFGSHQDAYDQVYGGKTHHSKWSHELVAGAAAFAAMKKHEASVGGKHSFTKEVFAGMAGAEADKLFETKGLDALDRQRAKHEAEQQANIMYDQQYGN</sequence>
<organism evidence="1 2">
    <name type="scientific">Entomortierella parvispora</name>
    <dbReference type="NCBI Taxonomy" id="205924"/>
    <lineage>
        <taxon>Eukaryota</taxon>
        <taxon>Fungi</taxon>
        <taxon>Fungi incertae sedis</taxon>
        <taxon>Mucoromycota</taxon>
        <taxon>Mortierellomycotina</taxon>
        <taxon>Mortierellomycetes</taxon>
        <taxon>Mortierellales</taxon>
        <taxon>Mortierellaceae</taxon>
        <taxon>Entomortierella</taxon>
    </lineage>
</organism>
<gene>
    <name evidence="1" type="ORF">EMPS_08142</name>
</gene>
<dbReference type="PANTHER" id="PTHR37450:SF1">
    <property type="entry name" value="CIPC PROTEIN"/>
    <property type="match status" value="1"/>
</dbReference>
<comment type="caution">
    <text evidence="1">The sequence shown here is derived from an EMBL/GenBank/DDBJ whole genome shotgun (WGS) entry which is preliminary data.</text>
</comment>
<dbReference type="Pfam" id="PF12585">
    <property type="entry name" value="DUF3759"/>
    <property type="match status" value="1"/>
</dbReference>
<dbReference type="AlphaFoldDB" id="A0A9P3HFI2"/>